<dbReference type="PANTHER" id="PTHR43717:SF1">
    <property type="entry name" value="ANAEROBIC NITRIC OXIDE REDUCTASE FLAVORUBREDOXIN"/>
    <property type="match status" value="1"/>
</dbReference>
<dbReference type="SUPFAM" id="SSF52218">
    <property type="entry name" value="Flavoproteins"/>
    <property type="match status" value="1"/>
</dbReference>
<name>A0A553IJA8_ACHLA</name>
<dbReference type="InterPro" id="IPR010087">
    <property type="entry name" value="Flav_short"/>
</dbReference>
<keyword evidence="6 7" id="KW-0249">Electron transport</keyword>
<feature type="domain" description="Flavodoxin-like" evidence="8">
    <location>
        <begin position="11"/>
        <end position="147"/>
    </location>
</feature>
<dbReference type="NCBIfam" id="TIGR01753">
    <property type="entry name" value="flav_short"/>
    <property type="match status" value="1"/>
</dbReference>
<evidence type="ECO:0000259" key="8">
    <source>
        <dbReference type="PROSITE" id="PS50902"/>
    </source>
</evidence>
<protein>
    <recommendedName>
        <fullName evidence="7">Flavodoxin</fullName>
    </recommendedName>
</protein>
<evidence type="ECO:0000256" key="7">
    <source>
        <dbReference type="RuleBase" id="RU367037"/>
    </source>
</evidence>
<comment type="caution">
    <text evidence="9">The sequence shown here is derived from an EMBL/GenBank/DDBJ whole genome shotgun (WGS) entry which is preliminary data.</text>
</comment>
<dbReference type="PROSITE" id="PS00201">
    <property type="entry name" value="FLAVODOXIN"/>
    <property type="match status" value="1"/>
</dbReference>
<evidence type="ECO:0000256" key="6">
    <source>
        <dbReference type="ARBA" id="ARBA00022982"/>
    </source>
</evidence>
<dbReference type="EMBL" id="VKID01000001">
    <property type="protein sequence ID" value="TRY00311.1"/>
    <property type="molecule type" value="Genomic_DNA"/>
</dbReference>
<dbReference type="InterPro" id="IPR029039">
    <property type="entry name" value="Flavoprotein-like_sf"/>
</dbReference>
<dbReference type="PANTHER" id="PTHR43717">
    <property type="entry name" value="ANAEROBIC NITRIC OXIDE REDUCTASE FLAVORUBREDOXIN"/>
    <property type="match status" value="1"/>
</dbReference>
<evidence type="ECO:0000256" key="2">
    <source>
        <dbReference type="ARBA" id="ARBA00005267"/>
    </source>
</evidence>
<comment type="cofactor">
    <cofactor evidence="1 7">
        <name>FMN</name>
        <dbReference type="ChEBI" id="CHEBI:58210"/>
    </cofactor>
</comment>
<dbReference type="InterPro" id="IPR001226">
    <property type="entry name" value="Flavodoxin_CS"/>
</dbReference>
<evidence type="ECO:0000256" key="3">
    <source>
        <dbReference type="ARBA" id="ARBA00022448"/>
    </source>
</evidence>
<comment type="function">
    <text evidence="7">Low-potential electron donor to a number of redox enzymes.</text>
</comment>
<dbReference type="Pfam" id="PF00258">
    <property type="entry name" value="Flavodoxin_1"/>
    <property type="match status" value="1"/>
</dbReference>
<dbReference type="RefSeq" id="WP_099750358.1">
    <property type="nucleotide sequence ID" value="NZ_JACAOE010000001.1"/>
</dbReference>
<keyword evidence="4 7" id="KW-0285">Flavoprotein</keyword>
<dbReference type="Gene3D" id="3.40.50.360">
    <property type="match status" value="1"/>
</dbReference>
<evidence type="ECO:0000256" key="5">
    <source>
        <dbReference type="ARBA" id="ARBA00022643"/>
    </source>
</evidence>
<sequence>MNVESVYDMAILVVYWTGTGNTEVMAKNIYDGIIAAGVEADLKQIDDCLADDILNYEKVAIGCPSMGIEELEPEEFLPWYEEVEPILGDMPLLLFGSYGWGEGEWMDYWEERVHDLGLNLFEKGIKIASMPSRKESEEIKEIAKRFAQS</sequence>
<dbReference type="GO" id="GO:0010181">
    <property type="term" value="F:FMN binding"/>
    <property type="evidence" value="ECO:0007669"/>
    <property type="project" value="UniProtKB-UniRule"/>
</dbReference>
<dbReference type="Proteomes" id="UP000315938">
    <property type="component" value="Unassembled WGS sequence"/>
</dbReference>
<organism evidence="9 10">
    <name type="scientific">Acholeplasma laidlawii</name>
    <dbReference type="NCBI Taxonomy" id="2148"/>
    <lineage>
        <taxon>Bacteria</taxon>
        <taxon>Bacillati</taxon>
        <taxon>Mycoplasmatota</taxon>
        <taxon>Mollicutes</taxon>
        <taxon>Acholeplasmatales</taxon>
        <taxon>Acholeplasmataceae</taxon>
        <taxon>Acholeplasma</taxon>
    </lineage>
</organism>
<dbReference type="PROSITE" id="PS50902">
    <property type="entry name" value="FLAVODOXIN_LIKE"/>
    <property type="match status" value="1"/>
</dbReference>
<evidence type="ECO:0000256" key="1">
    <source>
        <dbReference type="ARBA" id="ARBA00001917"/>
    </source>
</evidence>
<proteinExistence type="inferred from homology"/>
<evidence type="ECO:0000256" key="4">
    <source>
        <dbReference type="ARBA" id="ARBA00022630"/>
    </source>
</evidence>
<evidence type="ECO:0000313" key="10">
    <source>
        <dbReference type="Proteomes" id="UP000315938"/>
    </source>
</evidence>
<reference evidence="9 10" key="1">
    <citation type="submission" date="2019-07" db="EMBL/GenBank/DDBJ databases">
        <title>Genome sequence of Acholeplasma laidlawii strain with increased resistance to erythromycin.</title>
        <authorList>
            <person name="Medvedeva E.S."/>
            <person name="Baranova N.B."/>
            <person name="Siniagina M.N."/>
            <person name="Mouzykantov A."/>
            <person name="Chernova O.A."/>
            <person name="Chernov V.M."/>
        </authorList>
    </citation>
    <scope>NUCLEOTIDE SEQUENCE [LARGE SCALE GENOMIC DNA]</scope>
    <source>
        <strain evidence="9 10">PG8REry</strain>
    </source>
</reference>
<evidence type="ECO:0000313" key="9">
    <source>
        <dbReference type="EMBL" id="TRY00311.1"/>
    </source>
</evidence>
<accession>A0A553IJA8</accession>
<gene>
    <name evidence="9" type="ORF">FNV44_04485</name>
</gene>
<dbReference type="InterPro" id="IPR008254">
    <property type="entry name" value="Flavodoxin/NO_synth"/>
</dbReference>
<dbReference type="AlphaFoldDB" id="A0A553IJA8"/>
<keyword evidence="3 7" id="KW-0813">Transport</keyword>
<keyword evidence="5 7" id="KW-0288">FMN</keyword>
<comment type="similarity">
    <text evidence="2 7">Belongs to the flavodoxin family.</text>
</comment>
<dbReference type="GO" id="GO:0009055">
    <property type="term" value="F:electron transfer activity"/>
    <property type="evidence" value="ECO:0007669"/>
    <property type="project" value="UniProtKB-UniRule"/>
</dbReference>
<dbReference type="GeneID" id="41338425"/>